<protein>
    <submittedName>
        <fullName evidence="1">Uncharacterized protein</fullName>
    </submittedName>
</protein>
<dbReference type="EMBL" id="CP031226">
    <property type="protein sequence ID" value="AXH59868.1"/>
    <property type="molecule type" value="Genomic_DNA"/>
</dbReference>
<keyword evidence="1" id="KW-0614">Plasmid</keyword>
<gene>
    <name evidence="1" type="ORF">PLA107_032095</name>
</gene>
<dbReference type="GeneID" id="39474640"/>
<evidence type="ECO:0000313" key="2">
    <source>
        <dbReference type="Proteomes" id="UP000006426"/>
    </source>
</evidence>
<name>A0AAD0PW69_PSEAV</name>
<organism evidence="1 2">
    <name type="scientific">Pseudomonas amygdali pv. lachrymans str. M301315</name>
    <dbReference type="NCBI Taxonomy" id="629260"/>
    <lineage>
        <taxon>Bacteria</taxon>
        <taxon>Pseudomonadati</taxon>
        <taxon>Pseudomonadota</taxon>
        <taxon>Gammaproteobacteria</taxon>
        <taxon>Pseudomonadales</taxon>
        <taxon>Pseudomonadaceae</taxon>
        <taxon>Pseudomonas</taxon>
        <taxon>Pseudomonas amygdali</taxon>
    </lineage>
</organism>
<geneLocation type="plasmid" evidence="2">
    <name>pmppla107</name>
</geneLocation>
<reference evidence="1 2" key="1">
    <citation type="journal article" date="2011" name="PLoS Pathog.">
        <title>Dynamic evolution of pathogenicity revealed by sequencing and comparative genomics of 19 Pseudomonas syringae isolates.</title>
        <authorList>
            <person name="Baltrus D.A."/>
            <person name="Nishimura M.T."/>
            <person name="Romanchuk A."/>
            <person name="Chang J.H."/>
            <person name="Mukhtar M.S."/>
            <person name="Cherkis K."/>
            <person name="Roach J."/>
            <person name="Grant S.R."/>
            <person name="Jones C.D."/>
            <person name="Dangl J.L."/>
        </authorList>
    </citation>
    <scope>NUCLEOTIDE SEQUENCE [LARGE SCALE GENOMIC DNA]</scope>
    <source>
        <strain evidence="1 2">M301315</strain>
    </source>
</reference>
<dbReference type="RefSeq" id="WP_005741836.1">
    <property type="nucleotide sequence ID" value="NZ_CP031226.1"/>
</dbReference>
<sequence>MVCLFTDCDEVLEWVDAFASASGLPSSDCTRILAEMVGFRTTSDLFNEVLNFERHEAHLDEDEVEELYNERDTLQDDEADDDDVTARFAHYRKVLTHHGFSDDFYNLFRKNLSPTSESCPQGFSIDPSLIFSSGYNKEPFFPDEAIDEVDEEDPDFDPRLLFEHILSDGPSMMDRMRLSRPVNPIGWQKMLIHLGFEIKPVESPREAPWFPRFYAFKDAVRHPVFVAGPAKAPYDTEDEQAKEIRDGIRDLNALSPADVPMLFWSAPLMVGDDNAPYWGEIRVDGRWHELFMSESVCRVDSILEVSKLMAAQNKSSYDKAVALLGDKDEKLIGWFMGVHVDPLLEMLGNIMDKRSKH</sequence>
<dbReference type="AlphaFoldDB" id="A0AAD0PW69"/>
<proteinExistence type="predicted"/>
<dbReference type="Proteomes" id="UP000006426">
    <property type="component" value="Plasmid pmppla107"/>
</dbReference>
<evidence type="ECO:0000313" key="1">
    <source>
        <dbReference type="EMBL" id="AXH59868.1"/>
    </source>
</evidence>
<accession>A0AAD0PW69</accession>